<gene>
    <name evidence="1" type="ORF">PG999_014243</name>
</gene>
<accession>A0AAW0Q8C4</accession>
<organism evidence="1 2">
    <name type="scientific">Apiospora kogelbergensis</name>
    <dbReference type="NCBI Taxonomy" id="1337665"/>
    <lineage>
        <taxon>Eukaryota</taxon>
        <taxon>Fungi</taxon>
        <taxon>Dikarya</taxon>
        <taxon>Ascomycota</taxon>
        <taxon>Pezizomycotina</taxon>
        <taxon>Sordariomycetes</taxon>
        <taxon>Xylariomycetidae</taxon>
        <taxon>Amphisphaeriales</taxon>
        <taxon>Apiosporaceae</taxon>
        <taxon>Apiospora</taxon>
    </lineage>
</organism>
<dbReference type="AlphaFoldDB" id="A0AAW0Q8C4"/>
<comment type="caution">
    <text evidence="1">The sequence shown here is derived from an EMBL/GenBank/DDBJ whole genome shotgun (WGS) entry which is preliminary data.</text>
</comment>
<dbReference type="EMBL" id="JAQQWP010000011">
    <property type="protein sequence ID" value="KAK8096221.1"/>
    <property type="molecule type" value="Genomic_DNA"/>
</dbReference>
<dbReference type="Proteomes" id="UP001392437">
    <property type="component" value="Unassembled WGS sequence"/>
</dbReference>
<name>A0AAW0Q8C4_9PEZI</name>
<reference evidence="1 2" key="1">
    <citation type="submission" date="2023-01" db="EMBL/GenBank/DDBJ databases">
        <title>Analysis of 21 Apiospora genomes using comparative genomics revels a genus with tremendous synthesis potential of carbohydrate active enzymes and secondary metabolites.</title>
        <authorList>
            <person name="Sorensen T."/>
        </authorList>
    </citation>
    <scope>NUCLEOTIDE SEQUENCE [LARGE SCALE GENOMIC DNA]</scope>
    <source>
        <strain evidence="1 2">CBS 117206</strain>
    </source>
</reference>
<evidence type="ECO:0000313" key="2">
    <source>
        <dbReference type="Proteomes" id="UP001392437"/>
    </source>
</evidence>
<proteinExistence type="predicted"/>
<sequence length="321" mass="34603">MPADTDIHPTLIRIKRVDKVGQRILYPVRAIASAEVHPAAHDQLGPVFQKPYSGLIVGAFRLEEVAGPEHTLPREVDRPRIRVVPRVPILEADEEHRAIQGGAVVGREVLQDNGEARAHVAALARQPLVHPLVPRRGRVERGAARADPVLQGHHVRLPEPDAVPVQVDLVAHADRQRPRGPRDALGADRDGVVVLVLLVGLGHERRVQAQPPVLGQAVQRRHQPHEVQRPPLLGAEAEEHVAREGRQGAGGAALVRLVRAGLRVGTEAGLGQVQGETVAARHQPRVGVLLHALQEGPGEVGIGPDVVPAYAAEAYQVPARR</sequence>
<protein>
    <submittedName>
        <fullName evidence="1">Uncharacterized protein</fullName>
    </submittedName>
</protein>
<keyword evidence="2" id="KW-1185">Reference proteome</keyword>
<evidence type="ECO:0000313" key="1">
    <source>
        <dbReference type="EMBL" id="KAK8096221.1"/>
    </source>
</evidence>